<comment type="caution">
    <text evidence="2">The sequence shown here is derived from an EMBL/GenBank/DDBJ whole genome shotgun (WGS) entry which is preliminary data.</text>
</comment>
<dbReference type="PANTHER" id="PTHR24148:SF73">
    <property type="entry name" value="HET DOMAIN PROTEIN (AFU_ORTHOLOGUE AFUA_8G01020)"/>
    <property type="match status" value="1"/>
</dbReference>
<proteinExistence type="predicted"/>
<gene>
    <name evidence="2" type="ORF">LTR09_004972</name>
</gene>
<accession>A0AAJ0DP83</accession>
<name>A0AAJ0DP83_9PEZI</name>
<protein>
    <recommendedName>
        <fullName evidence="1">Heterokaryon incompatibility domain-containing protein</fullName>
    </recommendedName>
</protein>
<evidence type="ECO:0000313" key="3">
    <source>
        <dbReference type="Proteomes" id="UP001271007"/>
    </source>
</evidence>
<dbReference type="Proteomes" id="UP001271007">
    <property type="component" value="Unassembled WGS sequence"/>
</dbReference>
<evidence type="ECO:0000259" key="1">
    <source>
        <dbReference type="Pfam" id="PF06985"/>
    </source>
</evidence>
<evidence type="ECO:0000313" key="2">
    <source>
        <dbReference type="EMBL" id="KAK3054194.1"/>
    </source>
</evidence>
<dbReference type="AlphaFoldDB" id="A0AAJ0DP83"/>
<feature type="domain" description="Heterokaryon incompatibility" evidence="1">
    <location>
        <begin position="54"/>
        <end position="187"/>
    </location>
</feature>
<dbReference type="EMBL" id="JAWDJX010000013">
    <property type="protein sequence ID" value="KAK3054194.1"/>
    <property type="molecule type" value="Genomic_DNA"/>
</dbReference>
<organism evidence="2 3">
    <name type="scientific">Extremus antarcticus</name>
    <dbReference type="NCBI Taxonomy" id="702011"/>
    <lineage>
        <taxon>Eukaryota</taxon>
        <taxon>Fungi</taxon>
        <taxon>Dikarya</taxon>
        <taxon>Ascomycota</taxon>
        <taxon>Pezizomycotina</taxon>
        <taxon>Dothideomycetes</taxon>
        <taxon>Dothideomycetidae</taxon>
        <taxon>Mycosphaerellales</taxon>
        <taxon>Extremaceae</taxon>
        <taxon>Extremus</taxon>
    </lineage>
</organism>
<dbReference type="InterPro" id="IPR010730">
    <property type="entry name" value="HET"/>
</dbReference>
<keyword evidence="3" id="KW-1185">Reference proteome</keyword>
<dbReference type="InterPro" id="IPR052895">
    <property type="entry name" value="HetReg/Transcr_Mod"/>
</dbReference>
<sequence>MEARRHYEPLPQRLGPDGFRLLDLEPGQPGEPISCRLRTVLLSDHSDKTGPVAYEAVSYAWGPEQPQFPIRLNGSPIYVRENLWRFLRQRKHPTGSATLWIDALCIDQSDPDERAHQVQLMDEIYKGARRVLLWLGTADFESLAATAAIKEIVERPLTAIKITDSDCRALHTWSQRPYWSRTWVVQEFLLAQDVALLCGKMMLDWAVVSKFLHSVDKYEGALGLTSPEWVAFKASAAYALLMQRAAGRLHSAELLTLLIRNQHTLCQDPRDKVYV</sequence>
<dbReference type="Pfam" id="PF06985">
    <property type="entry name" value="HET"/>
    <property type="match status" value="1"/>
</dbReference>
<reference evidence="2" key="1">
    <citation type="submission" date="2023-04" db="EMBL/GenBank/DDBJ databases">
        <title>Black Yeasts Isolated from many extreme environments.</title>
        <authorList>
            <person name="Coleine C."/>
            <person name="Stajich J.E."/>
            <person name="Selbmann L."/>
        </authorList>
    </citation>
    <scope>NUCLEOTIDE SEQUENCE</scope>
    <source>
        <strain evidence="2">CCFEE 5312</strain>
    </source>
</reference>
<dbReference type="PANTHER" id="PTHR24148">
    <property type="entry name" value="ANKYRIN REPEAT DOMAIN-CONTAINING PROTEIN 39 HOMOLOG-RELATED"/>
    <property type="match status" value="1"/>
</dbReference>